<dbReference type="EMBL" id="FXZK01000001">
    <property type="protein sequence ID" value="SMY05951.1"/>
    <property type="molecule type" value="Genomic_DNA"/>
</dbReference>
<name>A0A238L8M6_9RHOB</name>
<reference evidence="3" key="1">
    <citation type="submission" date="2017-05" db="EMBL/GenBank/DDBJ databases">
        <authorList>
            <person name="Rodrigo-Torres L."/>
            <person name="Arahal R. D."/>
            <person name="Lucena T."/>
        </authorList>
    </citation>
    <scope>NUCLEOTIDE SEQUENCE [LARGE SCALE GENOMIC DNA]</scope>
    <source>
        <strain evidence="3">CECT 8899</strain>
    </source>
</reference>
<keyword evidence="2" id="KW-0808">Transferase</keyword>
<evidence type="ECO:0000313" key="2">
    <source>
        <dbReference type="EMBL" id="SMY05951.1"/>
    </source>
</evidence>
<evidence type="ECO:0000259" key="1">
    <source>
        <dbReference type="Pfam" id="PF12697"/>
    </source>
</evidence>
<dbReference type="InterPro" id="IPR050228">
    <property type="entry name" value="Carboxylesterase_BioH"/>
</dbReference>
<feature type="domain" description="AB hydrolase-1" evidence="1">
    <location>
        <begin position="27"/>
        <end position="258"/>
    </location>
</feature>
<dbReference type="SUPFAM" id="SSF53474">
    <property type="entry name" value="alpha/beta-Hydrolases"/>
    <property type="match status" value="1"/>
</dbReference>
<dbReference type="PANTHER" id="PTHR43194:SF2">
    <property type="entry name" value="PEROXISOMAL MEMBRANE PROTEIN LPX1"/>
    <property type="match status" value="1"/>
</dbReference>
<dbReference type="PRINTS" id="PR00111">
    <property type="entry name" value="ABHYDROLASE"/>
</dbReference>
<accession>A0A238L8M6</accession>
<protein>
    <submittedName>
        <fullName evidence="2">Dihydrolipoyllysine-residue acetyltransferase component of acetoin cleaving system</fullName>
        <ecNumber evidence="2">2.3.1.12</ecNumber>
    </submittedName>
</protein>
<dbReference type="Proteomes" id="UP000201613">
    <property type="component" value="Unassembled WGS sequence"/>
</dbReference>
<dbReference type="EC" id="2.3.1.12" evidence="2"/>
<proteinExistence type="predicted"/>
<dbReference type="Gene3D" id="3.40.50.1820">
    <property type="entry name" value="alpha/beta hydrolase"/>
    <property type="match status" value="1"/>
</dbReference>
<dbReference type="Pfam" id="PF12697">
    <property type="entry name" value="Abhydrolase_6"/>
    <property type="match status" value="1"/>
</dbReference>
<sequence length="260" mass="27859">MSETISVAGVSVGLGRTGDGDAPALVIHCSLGRHQALARLARLIGKTHRVTLFDMPGHGLSDPLEDGVDFQDLTTRIATELIEPDSHVIGHSFGGTVALRLAVERPDLVSRVTLCEPVCFTPILLTKAYADYLDRFAPYVGAMARGDRSRAAEVFHTQWGEGAWDVLPYYVKADLTDRIHMIAKGLPGAEGDPGAVFAPGRLEQLSCPVTLIRGERSEPIMREVHAAILARLRHGREVVIEGAGHMVPVTHPGTVAAAIG</sequence>
<organism evidence="2 3">
    <name type="scientific">Flavimaricola marinus</name>
    <dbReference type="NCBI Taxonomy" id="1819565"/>
    <lineage>
        <taxon>Bacteria</taxon>
        <taxon>Pseudomonadati</taxon>
        <taxon>Pseudomonadota</taxon>
        <taxon>Alphaproteobacteria</taxon>
        <taxon>Rhodobacterales</taxon>
        <taxon>Paracoccaceae</taxon>
        <taxon>Flavimaricola</taxon>
    </lineage>
</organism>
<dbReference type="InterPro" id="IPR000073">
    <property type="entry name" value="AB_hydrolase_1"/>
</dbReference>
<gene>
    <name evidence="2" type="primary">acoC_1</name>
    <name evidence="2" type="ORF">LOM8899_00072</name>
</gene>
<dbReference type="RefSeq" id="WP_168770437.1">
    <property type="nucleotide sequence ID" value="NZ_FXZK01000001.1"/>
</dbReference>
<keyword evidence="3" id="KW-1185">Reference proteome</keyword>
<dbReference type="AlphaFoldDB" id="A0A238L8M6"/>
<keyword evidence="2" id="KW-0012">Acyltransferase</keyword>
<dbReference type="PANTHER" id="PTHR43194">
    <property type="entry name" value="HYDROLASE ALPHA/BETA FOLD FAMILY"/>
    <property type="match status" value="1"/>
</dbReference>
<dbReference type="GO" id="GO:0004742">
    <property type="term" value="F:dihydrolipoyllysine-residue acetyltransferase activity"/>
    <property type="evidence" value="ECO:0007669"/>
    <property type="project" value="UniProtKB-EC"/>
</dbReference>
<evidence type="ECO:0000313" key="3">
    <source>
        <dbReference type="Proteomes" id="UP000201613"/>
    </source>
</evidence>
<dbReference type="InterPro" id="IPR029058">
    <property type="entry name" value="AB_hydrolase_fold"/>
</dbReference>